<dbReference type="InterPro" id="IPR050457">
    <property type="entry name" value="ZnFinger_BTB_dom_contain"/>
</dbReference>
<dbReference type="GO" id="GO:0000981">
    <property type="term" value="F:DNA-binding transcription factor activity, RNA polymerase II-specific"/>
    <property type="evidence" value="ECO:0007669"/>
    <property type="project" value="TreeGrafter"/>
</dbReference>
<name>A0A0X3Q6U3_SCHSO</name>
<protein>
    <submittedName>
        <fullName evidence="2">Zinc finger and BTB domain-containing protein 20</fullName>
    </submittedName>
</protein>
<dbReference type="Pfam" id="PF00651">
    <property type="entry name" value="BTB"/>
    <property type="match status" value="1"/>
</dbReference>
<gene>
    <name evidence="2" type="primary">ZBT20</name>
    <name evidence="2" type="ORF">TR160154</name>
</gene>
<dbReference type="GO" id="GO:0000978">
    <property type="term" value="F:RNA polymerase II cis-regulatory region sequence-specific DNA binding"/>
    <property type="evidence" value="ECO:0007669"/>
    <property type="project" value="TreeGrafter"/>
</dbReference>
<dbReference type="PANTHER" id="PTHR46105:SF32">
    <property type="entry name" value="ZINC FINGER AND BTB DOMAIN CONTAINING 37"/>
    <property type="match status" value="1"/>
</dbReference>
<proteinExistence type="predicted"/>
<reference evidence="2" key="1">
    <citation type="submission" date="2016-01" db="EMBL/GenBank/DDBJ databases">
        <title>Reference transcriptome for the parasite Schistocephalus solidus: insights into the molecular evolution of parasitism.</title>
        <authorList>
            <person name="Hebert F.O."/>
            <person name="Grambauer S."/>
            <person name="Barber I."/>
            <person name="Landry C.R."/>
            <person name="Aubin-Horth N."/>
        </authorList>
    </citation>
    <scope>NUCLEOTIDE SEQUENCE</scope>
</reference>
<accession>A0A0X3Q6U3</accession>
<dbReference type="Gene3D" id="3.30.710.10">
    <property type="entry name" value="Potassium Channel Kv1.1, Chain A"/>
    <property type="match status" value="1"/>
</dbReference>
<dbReference type="PANTHER" id="PTHR46105">
    <property type="entry name" value="AGAP004733-PA"/>
    <property type="match status" value="1"/>
</dbReference>
<evidence type="ECO:0000313" key="2">
    <source>
        <dbReference type="EMBL" id="JAP56412.1"/>
    </source>
</evidence>
<dbReference type="AlphaFoldDB" id="A0A0X3Q6U3"/>
<feature type="domain" description="BTB" evidence="1">
    <location>
        <begin position="25"/>
        <end position="86"/>
    </location>
</feature>
<evidence type="ECO:0000259" key="1">
    <source>
        <dbReference type="PROSITE" id="PS50097"/>
    </source>
</evidence>
<dbReference type="InterPro" id="IPR011333">
    <property type="entry name" value="SKP1/BTB/POZ_sf"/>
</dbReference>
<dbReference type="SMART" id="SM00225">
    <property type="entry name" value="BTB"/>
    <property type="match status" value="1"/>
</dbReference>
<organism evidence="2">
    <name type="scientific">Schistocephalus solidus</name>
    <name type="common">Tapeworm</name>
    <dbReference type="NCBI Taxonomy" id="70667"/>
    <lineage>
        <taxon>Eukaryota</taxon>
        <taxon>Metazoa</taxon>
        <taxon>Spiralia</taxon>
        <taxon>Lophotrochozoa</taxon>
        <taxon>Platyhelminthes</taxon>
        <taxon>Cestoda</taxon>
        <taxon>Eucestoda</taxon>
        <taxon>Diphyllobothriidea</taxon>
        <taxon>Diphyllobothriidae</taxon>
        <taxon>Schistocephalus</taxon>
    </lineage>
</organism>
<dbReference type="EMBL" id="GEEE01006813">
    <property type="protein sequence ID" value="JAP56412.1"/>
    <property type="molecule type" value="Transcribed_RNA"/>
</dbReference>
<dbReference type="InterPro" id="IPR000210">
    <property type="entry name" value="BTB/POZ_dom"/>
</dbReference>
<sequence length="140" mass="15710">MVKNASFTHHSFAQFVEIRNRRKLCDFVFEIDGKSHFAHKVVLAAAIPYFEDLLIGSGADDDGNAAVPIPSSIETIEALLTFAYSGLKLKANVVAIEDFIPSTFDDVDLDALLQQRSGILYFQHTKSFWRPLSPFLRIFS</sequence>
<dbReference type="SUPFAM" id="SSF54695">
    <property type="entry name" value="POZ domain"/>
    <property type="match status" value="1"/>
</dbReference>
<dbReference type="PROSITE" id="PS50097">
    <property type="entry name" value="BTB"/>
    <property type="match status" value="1"/>
</dbReference>